<accession>A0A0P7AKS8</accession>
<feature type="compositionally biased region" description="Acidic residues" evidence="1">
    <location>
        <begin position="535"/>
        <end position="552"/>
    </location>
</feature>
<dbReference type="Proteomes" id="UP000050424">
    <property type="component" value="Unassembled WGS sequence"/>
</dbReference>
<dbReference type="EMBL" id="LKCW01000331">
    <property type="protein sequence ID" value="KPM34510.1"/>
    <property type="molecule type" value="Genomic_DNA"/>
</dbReference>
<feature type="region of interest" description="Disordered" evidence="1">
    <location>
        <begin position="514"/>
        <end position="587"/>
    </location>
</feature>
<dbReference type="OrthoDB" id="5104015at2759"/>
<keyword evidence="3" id="KW-1185">Reference proteome</keyword>
<proteinExistence type="predicted"/>
<reference evidence="2 3" key="1">
    <citation type="submission" date="2015-09" db="EMBL/GenBank/DDBJ databases">
        <title>Draft genome of a European isolate of the apple canker pathogen Neonectria ditissima.</title>
        <authorList>
            <person name="Gomez-Cortecero A."/>
            <person name="Harrison R.J."/>
            <person name="Armitage A.D."/>
        </authorList>
    </citation>
    <scope>NUCLEOTIDE SEQUENCE [LARGE SCALE GENOMIC DNA]</scope>
    <source>
        <strain evidence="2 3">R09/05</strain>
    </source>
</reference>
<evidence type="ECO:0000256" key="1">
    <source>
        <dbReference type="SAM" id="MobiDB-lite"/>
    </source>
</evidence>
<evidence type="ECO:0000313" key="2">
    <source>
        <dbReference type="EMBL" id="KPM34510.1"/>
    </source>
</evidence>
<gene>
    <name evidence="2" type="ORF">AK830_g12064</name>
</gene>
<sequence length="587" mass="65699">MAFNFNSEFAEPEFGFPALDENPAPPAFPVIPAAPAPAPAYCNPRDLVLRPDQPGQQGTLLYQGVAALPEQQIRPLGAQLQLRLPQPQPQQQQQTGPLGAPVPQPQLRLPQPQQQPQQQRQGPGHLHPPNWASWPGYLQRQNLLGVWPRAVAEKAEKHNYGLITARLAAGRDAGFRDEAAIVEERGYWHTRPGRPVHDQPRRVMNVIRAVDAAARRVEEAWATRKSRDGRHEALVVDDKSGRCPGLHKLVGHMGSPEQTGQYYNILVTRSLQNSRYYLGHGGGDYIFRYLGQPLTGNHDVLLGWEDQEAFQYCGQVPRPQAEYLCRLEALAPQVVRILASVIGFHNRAGKGQLPCAISRICRKDSPLTSPDLARLAIVWNKMFPAGKDPVGLMHEVANNPVVEEFAWLLAVLIKDRRRLLTAQLSPLVYCLERATQRNLLKIAEGRYKRLKYFAYLQLFSGKDEGSLLVFQDDSIQNVHEFYRQPRFHDDPLHPSFRSKPVDVSAALALSRQHRNPGWETDEEDPEPPAAQQPESESELSDAPSDIDLEDAPPLEQDSSSEDTIFALLQSYSSSTLSEESREPSTNA</sequence>
<feature type="compositionally biased region" description="Low complexity" evidence="1">
    <location>
        <begin position="84"/>
        <end position="129"/>
    </location>
</feature>
<feature type="compositionally biased region" description="Low complexity" evidence="1">
    <location>
        <begin position="567"/>
        <end position="577"/>
    </location>
</feature>
<comment type="caution">
    <text evidence="2">The sequence shown here is derived from an EMBL/GenBank/DDBJ whole genome shotgun (WGS) entry which is preliminary data.</text>
</comment>
<organism evidence="2 3">
    <name type="scientific">Neonectria ditissima</name>
    <dbReference type="NCBI Taxonomy" id="78410"/>
    <lineage>
        <taxon>Eukaryota</taxon>
        <taxon>Fungi</taxon>
        <taxon>Dikarya</taxon>
        <taxon>Ascomycota</taxon>
        <taxon>Pezizomycotina</taxon>
        <taxon>Sordariomycetes</taxon>
        <taxon>Hypocreomycetidae</taxon>
        <taxon>Hypocreales</taxon>
        <taxon>Nectriaceae</taxon>
        <taxon>Neonectria</taxon>
    </lineage>
</organism>
<evidence type="ECO:0000313" key="3">
    <source>
        <dbReference type="Proteomes" id="UP000050424"/>
    </source>
</evidence>
<protein>
    <submittedName>
        <fullName evidence="2">Uncharacterized protein</fullName>
    </submittedName>
</protein>
<feature type="compositionally biased region" description="Basic and acidic residues" evidence="1">
    <location>
        <begin position="578"/>
        <end position="587"/>
    </location>
</feature>
<name>A0A0P7AKS8_9HYPO</name>
<dbReference type="AlphaFoldDB" id="A0A0P7AKS8"/>
<feature type="region of interest" description="Disordered" evidence="1">
    <location>
        <begin position="84"/>
        <end position="133"/>
    </location>
</feature>